<reference evidence="7" key="2">
    <citation type="submission" date="2020-09" db="EMBL/GenBank/DDBJ databases">
        <authorList>
            <person name="Sun Q."/>
            <person name="Zhou Y."/>
        </authorList>
    </citation>
    <scope>NUCLEOTIDE SEQUENCE</scope>
    <source>
        <strain evidence="7">CGMCC 1.10749</strain>
    </source>
</reference>
<dbReference type="SMART" id="SM00382">
    <property type="entry name" value="AAA"/>
    <property type="match status" value="1"/>
</dbReference>
<reference evidence="7" key="1">
    <citation type="journal article" date="2014" name="Int. J. Syst. Evol. Microbiol.">
        <title>Complete genome sequence of Corynebacterium casei LMG S-19264T (=DSM 44701T), isolated from a smear-ripened cheese.</title>
        <authorList>
            <consortium name="US DOE Joint Genome Institute (JGI-PGF)"/>
            <person name="Walter F."/>
            <person name="Albersmeier A."/>
            <person name="Kalinowski J."/>
            <person name="Ruckert C."/>
        </authorList>
    </citation>
    <scope>NUCLEOTIDE SEQUENCE</scope>
    <source>
        <strain evidence="7">CGMCC 1.10749</strain>
    </source>
</reference>
<dbReference type="SMART" id="SM00847">
    <property type="entry name" value="HA2"/>
    <property type="match status" value="1"/>
</dbReference>
<dbReference type="Gene3D" id="1.20.120.1080">
    <property type="match status" value="1"/>
</dbReference>
<dbReference type="InterPro" id="IPR007502">
    <property type="entry name" value="Helicase-assoc_dom"/>
</dbReference>
<dbReference type="NCBIfam" id="TIGR01967">
    <property type="entry name" value="DEAH_box_HrpA"/>
    <property type="match status" value="1"/>
</dbReference>
<dbReference type="InterPro" id="IPR001650">
    <property type="entry name" value="Helicase_C-like"/>
</dbReference>
<evidence type="ECO:0000259" key="5">
    <source>
        <dbReference type="PROSITE" id="PS51192"/>
    </source>
</evidence>
<name>A0A8H9KTR4_9MICO</name>
<protein>
    <submittedName>
        <fullName evidence="7">ATP-dependent helicase</fullName>
    </submittedName>
</protein>
<dbReference type="PANTHER" id="PTHR18934:SF99">
    <property type="entry name" value="ATP-DEPENDENT RNA HELICASE DHX37-RELATED"/>
    <property type="match status" value="1"/>
</dbReference>
<dbReference type="InterPro" id="IPR027417">
    <property type="entry name" value="P-loop_NTPase"/>
</dbReference>
<comment type="caution">
    <text evidence="7">The sequence shown here is derived from an EMBL/GenBank/DDBJ whole genome shotgun (WGS) entry which is preliminary data.</text>
</comment>
<keyword evidence="2" id="KW-0378">Hydrolase</keyword>
<dbReference type="NCBIfam" id="NF008348">
    <property type="entry name" value="PRK11131.1"/>
    <property type="match status" value="1"/>
</dbReference>
<dbReference type="Pfam" id="PF00271">
    <property type="entry name" value="Helicase_C"/>
    <property type="match status" value="1"/>
</dbReference>
<dbReference type="PROSITE" id="PS51194">
    <property type="entry name" value="HELICASE_CTER"/>
    <property type="match status" value="1"/>
</dbReference>
<gene>
    <name evidence="7" type="primary">hrpA</name>
    <name evidence="7" type="ORF">GCM10011314_30660</name>
</gene>
<feature type="domain" description="Helicase C-terminal" evidence="6">
    <location>
        <begin position="238"/>
        <end position="410"/>
    </location>
</feature>
<evidence type="ECO:0000259" key="6">
    <source>
        <dbReference type="PROSITE" id="PS51194"/>
    </source>
</evidence>
<dbReference type="PROSITE" id="PS51192">
    <property type="entry name" value="HELICASE_ATP_BIND_1"/>
    <property type="match status" value="1"/>
</dbReference>
<dbReference type="GO" id="GO:0005524">
    <property type="term" value="F:ATP binding"/>
    <property type="evidence" value="ECO:0007669"/>
    <property type="project" value="UniProtKB-KW"/>
</dbReference>
<dbReference type="Pfam" id="PF00270">
    <property type="entry name" value="DEAD"/>
    <property type="match status" value="1"/>
</dbReference>
<keyword evidence="4" id="KW-0067">ATP-binding</keyword>
<dbReference type="AlphaFoldDB" id="A0A8H9KTR4"/>
<dbReference type="GO" id="GO:0003723">
    <property type="term" value="F:RNA binding"/>
    <property type="evidence" value="ECO:0007669"/>
    <property type="project" value="TreeGrafter"/>
</dbReference>
<evidence type="ECO:0000256" key="3">
    <source>
        <dbReference type="ARBA" id="ARBA00022806"/>
    </source>
</evidence>
<proteinExistence type="predicted"/>
<evidence type="ECO:0000256" key="4">
    <source>
        <dbReference type="ARBA" id="ARBA00022840"/>
    </source>
</evidence>
<dbReference type="Pfam" id="PF21010">
    <property type="entry name" value="HA2_C"/>
    <property type="match status" value="1"/>
</dbReference>
<accession>A0A8H9KTR4</accession>
<dbReference type="InterPro" id="IPR011709">
    <property type="entry name" value="DEAD-box_helicase_OB_fold"/>
</dbReference>
<dbReference type="CDD" id="cd18791">
    <property type="entry name" value="SF2_C_RHA"/>
    <property type="match status" value="1"/>
</dbReference>
<dbReference type="SMART" id="SM00490">
    <property type="entry name" value="HELICc"/>
    <property type="match status" value="1"/>
</dbReference>
<dbReference type="RefSeq" id="WP_035947902.1">
    <property type="nucleotide sequence ID" value="NZ_BMEA01000004.1"/>
</dbReference>
<keyword evidence="1" id="KW-0547">Nucleotide-binding</keyword>
<dbReference type="GO" id="GO:0016787">
    <property type="term" value="F:hydrolase activity"/>
    <property type="evidence" value="ECO:0007669"/>
    <property type="project" value="UniProtKB-KW"/>
</dbReference>
<sequence>MPEPRPVVADRGPVDPERLRYPEQLPVAERRDDILAAIRDHQVVVIAGETGSGKTTQLPKMCLELGLGATGQIGHTQPRRIAARSVAERIAEEMEVELGDLVGYQVRFTDHSSDRTRVKVMTDGILLAEMQRDRDLRRYDTIIIDEAHERSLNIDFILGYLKSLLPRRPDLKLVITSATIDPARFAEHFSTDARGKVVREVPVIEVSGRTYPVEVRYRPLVERGEGGHVVEERDQVTGVVDAVTELWTETPPGHTATDILVFFSGEREIRDAADALTGLGLPNTEVLPLYARLSAAEQHRVFTRGRGRRIILATNVAETSLTVPGIGYVIDTGTARISRYSQRTKVQRLPIEPISQASAAQRSGRCGRVADGIAIRLYSEEDFESRPEFTEPEIQRTSLASVILQMTSLGLGDVARFPFVDAPDPKQVADGVRLLEELRALREGQGRRGEKRLTAYGKTLARLPLDPRMGRMLIEAGRLGCTKEVLVIVAALSIQDPRERPVDKEAQAQQQHARFKSETSDFAGFHALWRYVKEQQKALSGSAFRRMCKAEFLHYLRIREWQDLHQQLRSACKQARIDPEQSSAAKGGEPDWDLVHKALLAGLLSHVGVRDEQKREYAGARGSRFAINPGSGLFKKQPDVVMAAELVETTRLWARVNAAIEPEWAEEVGAHVVKRTWSEPRWAKSQGSVVASERVTLYGVPLVVDRTVQYGRINPEEARDLFIRHALVEGDWETHHRFWKANTALLQRLSELEERARRRDIVVDDEVVFEFYDARIPPDVTSSRHFDRWWKGEQRRRPDLLTFTEELLTRDDADAVSAGDYPRTWRQGDLELDVTYQFSPGDAADGVTVHVPTAVLNRLDAAGFDWQVPGLREDLAVALLKSLPKATRRHFVPTPDHAHAALAAADPGSGAAFTDELARVLRERTGVAVPPGEWDWARVPDHLRITFSVEAPGGRVVARGKDLDELRPKSEGAVRKRMARAGASIERRGLTGWTVDDVPRTFEGRSDGHTVQGFPALVDEGTSVALRVLDHPGTAAAAHRQGVRRLLLLNTSAPWKRVLARLSNAQKLALGQNPHGSVPALLEDCLAAAVDAIVAEHVAGEVRTRAEFETALAAVRTHVVTRVLVVVEAVEPVLALAGDVRRRLDAIGSGAGARSLAATTADVRAQLDGLIRPGFVAETGLARLPHLQRYLKAMLQRLDRAPTNPREPQLQAQVDSVETAYADLLDALPATAARAPEVTDIAWMIEELRVSLFAQSLGTAHPVSEKRVRNAIAAVTR</sequence>
<feature type="domain" description="Helicase ATP-binding" evidence="5">
    <location>
        <begin position="35"/>
        <end position="198"/>
    </location>
</feature>
<dbReference type="Pfam" id="PF07717">
    <property type="entry name" value="OB_NTP_bind"/>
    <property type="match status" value="1"/>
</dbReference>
<dbReference type="InterPro" id="IPR011545">
    <property type="entry name" value="DEAD/DEAH_box_helicase_dom"/>
</dbReference>
<dbReference type="InterPro" id="IPR014001">
    <property type="entry name" value="Helicase_ATP-bd"/>
</dbReference>
<evidence type="ECO:0000313" key="8">
    <source>
        <dbReference type="Proteomes" id="UP000628079"/>
    </source>
</evidence>
<evidence type="ECO:0000256" key="2">
    <source>
        <dbReference type="ARBA" id="ARBA00022801"/>
    </source>
</evidence>
<dbReference type="InterPro" id="IPR003593">
    <property type="entry name" value="AAA+_ATPase"/>
</dbReference>
<evidence type="ECO:0000313" key="7">
    <source>
        <dbReference type="EMBL" id="GGB88718.1"/>
    </source>
</evidence>
<dbReference type="SMART" id="SM00487">
    <property type="entry name" value="DEXDc"/>
    <property type="match status" value="1"/>
</dbReference>
<dbReference type="Pfam" id="PF11898">
    <property type="entry name" value="DUF3418"/>
    <property type="match status" value="1"/>
</dbReference>
<dbReference type="InterPro" id="IPR010222">
    <property type="entry name" value="RNA_helicase_HrpA"/>
</dbReference>
<dbReference type="PANTHER" id="PTHR18934">
    <property type="entry name" value="ATP-DEPENDENT RNA HELICASE"/>
    <property type="match status" value="1"/>
</dbReference>
<evidence type="ECO:0000256" key="1">
    <source>
        <dbReference type="ARBA" id="ARBA00022741"/>
    </source>
</evidence>
<dbReference type="GO" id="GO:0003724">
    <property type="term" value="F:RNA helicase activity"/>
    <property type="evidence" value="ECO:0007669"/>
    <property type="project" value="InterPro"/>
</dbReference>
<dbReference type="Proteomes" id="UP000628079">
    <property type="component" value="Unassembled WGS sequence"/>
</dbReference>
<dbReference type="Gene3D" id="3.40.50.300">
    <property type="entry name" value="P-loop containing nucleotide triphosphate hydrolases"/>
    <property type="match status" value="2"/>
</dbReference>
<keyword evidence="3 7" id="KW-0347">Helicase</keyword>
<dbReference type="SUPFAM" id="SSF52540">
    <property type="entry name" value="P-loop containing nucleoside triphosphate hydrolases"/>
    <property type="match status" value="1"/>
</dbReference>
<dbReference type="FunFam" id="1.20.120.1080:FF:000005">
    <property type="entry name" value="ATP-dependent helicase HrpA"/>
    <property type="match status" value="1"/>
</dbReference>
<dbReference type="InterPro" id="IPR024590">
    <property type="entry name" value="HrpA_C"/>
</dbReference>
<organism evidence="7 8">
    <name type="scientific">Knoellia flava</name>
    <dbReference type="NCBI Taxonomy" id="913969"/>
    <lineage>
        <taxon>Bacteria</taxon>
        <taxon>Bacillati</taxon>
        <taxon>Actinomycetota</taxon>
        <taxon>Actinomycetes</taxon>
        <taxon>Micrococcales</taxon>
        <taxon>Intrasporangiaceae</taxon>
        <taxon>Knoellia</taxon>
    </lineage>
</organism>
<dbReference type="EMBL" id="BMEA01000004">
    <property type="protein sequence ID" value="GGB88718.1"/>
    <property type="molecule type" value="Genomic_DNA"/>
</dbReference>